<dbReference type="Gene3D" id="1.10.20.60">
    <property type="entry name" value="Glu-tRNAGln amidotransferase C subunit, N-terminal domain"/>
    <property type="match status" value="1"/>
</dbReference>
<comment type="catalytic activity">
    <reaction evidence="2">
        <text>L-aspartyl-tRNA(Asn) + L-glutamine + ATP + H2O = L-asparaginyl-tRNA(Asn) + L-glutamate + ADP + phosphate + 2 H(+)</text>
        <dbReference type="Rhea" id="RHEA:14513"/>
        <dbReference type="Rhea" id="RHEA-COMP:9674"/>
        <dbReference type="Rhea" id="RHEA-COMP:9677"/>
        <dbReference type="ChEBI" id="CHEBI:15377"/>
        <dbReference type="ChEBI" id="CHEBI:15378"/>
        <dbReference type="ChEBI" id="CHEBI:29985"/>
        <dbReference type="ChEBI" id="CHEBI:30616"/>
        <dbReference type="ChEBI" id="CHEBI:43474"/>
        <dbReference type="ChEBI" id="CHEBI:58359"/>
        <dbReference type="ChEBI" id="CHEBI:78515"/>
        <dbReference type="ChEBI" id="CHEBI:78516"/>
        <dbReference type="ChEBI" id="CHEBI:456216"/>
    </reaction>
</comment>
<reference evidence="4 5" key="1">
    <citation type="submission" date="2019-11" db="EMBL/GenBank/DDBJ databases">
        <title>Comparative genomics of hydrocarbon-degrading Desulfosarcina strains.</title>
        <authorList>
            <person name="Watanabe M."/>
            <person name="Kojima H."/>
            <person name="Fukui M."/>
        </authorList>
    </citation>
    <scope>NUCLEOTIDE SEQUENCE [LARGE SCALE GENOMIC DNA]</scope>
    <source>
        <strain evidence="4 5">PP31</strain>
    </source>
</reference>
<dbReference type="Pfam" id="PF02686">
    <property type="entry name" value="GatC"/>
    <property type="match status" value="1"/>
</dbReference>
<dbReference type="GO" id="GO:0005524">
    <property type="term" value="F:ATP binding"/>
    <property type="evidence" value="ECO:0007669"/>
    <property type="project" value="UniProtKB-KW"/>
</dbReference>
<dbReference type="InterPro" id="IPR036113">
    <property type="entry name" value="Asp/Glu-ADT_sf_sub_c"/>
</dbReference>
<dbReference type="GO" id="GO:0050566">
    <property type="term" value="F:asparaginyl-tRNA synthase (glutamine-hydrolyzing) activity"/>
    <property type="evidence" value="ECO:0007669"/>
    <property type="project" value="RHEA"/>
</dbReference>
<evidence type="ECO:0000313" key="5">
    <source>
        <dbReference type="Proteomes" id="UP000427769"/>
    </source>
</evidence>
<dbReference type="GO" id="GO:0006412">
    <property type="term" value="P:translation"/>
    <property type="evidence" value="ECO:0007669"/>
    <property type="project" value="UniProtKB-UniRule"/>
</dbReference>
<keyword evidence="2" id="KW-0547">Nucleotide-binding</keyword>
<dbReference type="PANTHER" id="PTHR15004">
    <property type="entry name" value="GLUTAMYL-TRNA(GLN) AMIDOTRANSFERASE SUBUNIT C, MITOCHONDRIAL"/>
    <property type="match status" value="1"/>
</dbReference>
<comment type="catalytic activity">
    <reaction evidence="2">
        <text>L-glutamyl-tRNA(Gln) + L-glutamine + ATP + H2O = L-glutaminyl-tRNA(Gln) + L-glutamate + ADP + phosphate + H(+)</text>
        <dbReference type="Rhea" id="RHEA:17521"/>
        <dbReference type="Rhea" id="RHEA-COMP:9681"/>
        <dbReference type="Rhea" id="RHEA-COMP:9684"/>
        <dbReference type="ChEBI" id="CHEBI:15377"/>
        <dbReference type="ChEBI" id="CHEBI:15378"/>
        <dbReference type="ChEBI" id="CHEBI:29985"/>
        <dbReference type="ChEBI" id="CHEBI:30616"/>
        <dbReference type="ChEBI" id="CHEBI:43474"/>
        <dbReference type="ChEBI" id="CHEBI:58359"/>
        <dbReference type="ChEBI" id="CHEBI:78520"/>
        <dbReference type="ChEBI" id="CHEBI:78521"/>
        <dbReference type="ChEBI" id="CHEBI:456216"/>
    </reaction>
</comment>
<keyword evidence="2" id="KW-0436">Ligase</keyword>
<dbReference type="InterPro" id="IPR003837">
    <property type="entry name" value="GatC"/>
</dbReference>
<dbReference type="KEGG" id="dwd:DSCW_36650"/>
<dbReference type="PANTHER" id="PTHR15004:SF0">
    <property type="entry name" value="GLUTAMYL-TRNA(GLN) AMIDOTRANSFERASE SUBUNIT C, MITOCHONDRIAL"/>
    <property type="match status" value="1"/>
</dbReference>
<dbReference type="AlphaFoldDB" id="A0A5K7Z5G6"/>
<dbReference type="GO" id="GO:0050567">
    <property type="term" value="F:glutaminyl-tRNA synthase (glutamine-hydrolyzing) activity"/>
    <property type="evidence" value="ECO:0007669"/>
    <property type="project" value="UniProtKB-UniRule"/>
</dbReference>
<comment type="similarity">
    <text evidence="2">Belongs to the GatC family.</text>
</comment>
<comment type="subunit">
    <text evidence="2">Heterotrimer of A, B and C subunits.</text>
</comment>
<dbReference type="HAMAP" id="MF_00122">
    <property type="entry name" value="GatC"/>
    <property type="match status" value="1"/>
</dbReference>
<evidence type="ECO:0000256" key="3">
    <source>
        <dbReference type="SAM" id="MobiDB-lite"/>
    </source>
</evidence>
<keyword evidence="2" id="KW-0648">Protein biosynthesis</keyword>
<organism evidence="4 5">
    <name type="scientific">Desulfosarcina widdelii</name>
    <dbReference type="NCBI Taxonomy" id="947919"/>
    <lineage>
        <taxon>Bacteria</taxon>
        <taxon>Pseudomonadati</taxon>
        <taxon>Thermodesulfobacteriota</taxon>
        <taxon>Desulfobacteria</taxon>
        <taxon>Desulfobacterales</taxon>
        <taxon>Desulfosarcinaceae</taxon>
        <taxon>Desulfosarcina</taxon>
    </lineage>
</organism>
<keyword evidence="1 2" id="KW-0067">ATP-binding</keyword>
<comment type="function">
    <text evidence="2">Allows the formation of correctly charged Asn-tRNA(Asn) or Gln-tRNA(Gln) through the transamidation of misacylated Asp-tRNA(Asn) or Glu-tRNA(Gln) in organisms which lack either or both of asparaginyl-tRNA or glutaminyl-tRNA synthetases. The reaction takes place in the presence of glutamine and ATP through an activated phospho-Asp-tRNA(Asn) or phospho-Glu-tRNA(Gln).</text>
</comment>
<feature type="compositionally biased region" description="Basic and acidic residues" evidence="3">
    <location>
        <begin position="62"/>
        <end position="71"/>
    </location>
</feature>
<evidence type="ECO:0000313" key="4">
    <source>
        <dbReference type="EMBL" id="BBO76248.1"/>
    </source>
</evidence>
<dbReference type="EC" id="6.3.5.-" evidence="2"/>
<dbReference type="GO" id="GO:0070681">
    <property type="term" value="P:glutaminyl-tRNAGln biosynthesis via transamidation"/>
    <property type="evidence" value="ECO:0007669"/>
    <property type="project" value="TreeGrafter"/>
</dbReference>
<dbReference type="Proteomes" id="UP000427769">
    <property type="component" value="Chromosome"/>
</dbReference>
<evidence type="ECO:0000256" key="2">
    <source>
        <dbReference type="HAMAP-Rule" id="MF_00122"/>
    </source>
</evidence>
<dbReference type="RefSeq" id="WP_155305097.1">
    <property type="nucleotide sequence ID" value="NZ_AP021875.1"/>
</dbReference>
<keyword evidence="5" id="KW-1185">Reference proteome</keyword>
<dbReference type="SUPFAM" id="SSF141000">
    <property type="entry name" value="Glu-tRNAGln amidotransferase C subunit"/>
    <property type="match status" value="1"/>
</dbReference>
<dbReference type="NCBIfam" id="TIGR00135">
    <property type="entry name" value="gatC"/>
    <property type="match status" value="1"/>
</dbReference>
<dbReference type="OrthoDB" id="9813938at2"/>
<accession>A0A5K7Z5G6</accession>
<sequence length="94" mass="10309">MKITKEEVLHVAQLARLDVDEADIERFAGQIGTILEYVDTLKKVDTGGVTGTSHAITLTNAFREDEEKEQLAPEDALANAPEKDDSAFIVPKII</sequence>
<gene>
    <name evidence="2 4" type="primary">gatC</name>
    <name evidence="4" type="ORF">DSCW_36650</name>
</gene>
<name>A0A5K7Z5G6_9BACT</name>
<dbReference type="EMBL" id="AP021875">
    <property type="protein sequence ID" value="BBO76248.1"/>
    <property type="molecule type" value="Genomic_DNA"/>
</dbReference>
<protein>
    <recommendedName>
        <fullName evidence="2">Aspartyl/glutamyl-tRNA(Asn/Gln) amidotransferase subunit C</fullName>
        <shortName evidence="2">Asp/Glu-ADT subunit C</shortName>
        <ecNumber evidence="2">6.3.5.-</ecNumber>
    </recommendedName>
</protein>
<proteinExistence type="inferred from homology"/>
<dbReference type="GO" id="GO:0016740">
    <property type="term" value="F:transferase activity"/>
    <property type="evidence" value="ECO:0007669"/>
    <property type="project" value="UniProtKB-KW"/>
</dbReference>
<evidence type="ECO:0000256" key="1">
    <source>
        <dbReference type="ARBA" id="ARBA00022840"/>
    </source>
</evidence>
<dbReference type="GO" id="GO:0006450">
    <property type="term" value="P:regulation of translational fidelity"/>
    <property type="evidence" value="ECO:0007669"/>
    <property type="project" value="InterPro"/>
</dbReference>
<keyword evidence="4" id="KW-0808">Transferase</keyword>
<feature type="region of interest" description="Disordered" evidence="3">
    <location>
        <begin position="60"/>
        <end position="83"/>
    </location>
</feature>